<protein>
    <submittedName>
        <fullName evidence="1">Uncharacterized protein</fullName>
    </submittedName>
</protein>
<dbReference type="EMBL" id="JAULSR010000004">
    <property type="protein sequence ID" value="KAK0621407.1"/>
    <property type="molecule type" value="Genomic_DNA"/>
</dbReference>
<keyword evidence="2" id="KW-1185">Reference proteome</keyword>
<accession>A0AA39WTQ4</accession>
<proteinExistence type="predicted"/>
<sequence>MESKFATLGPLIFRNIVHDTEIFKSNQGPFHFNYMDIVNHYPMPIPLISSDRENAEILYDSRHRAHRHMSRQVGARLLYRQKFKEAERALEKRQSTALLNC</sequence>
<evidence type="ECO:0000313" key="1">
    <source>
        <dbReference type="EMBL" id="KAK0621407.1"/>
    </source>
</evidence>
<gene>
    <name evidence="1" type="ORF">B0T17DRAFT_289173</name>
</gene>
<dbReference type="AlphaFoldDB" id="A0AA39WTQ4"/>
<name>A0AA39WTQ4_9PEZI</name>
<reference evidence="1" key="1">
    <citation type="submission" date="2023-06" db="EMBL/GenBank/DDBJ databases">
        <title>Genome-scale phylogeny and comparative genomics of the fungal order Sordariales.</title>
        <authorList>
            <consortium name="Lawrence Berkeley National Laboratory"/>
            <person name="Hensen N."/>
            <person name="Bonometti L."/>
            <person name="Westerberg I."/>
            <person name="Brannstrom I.O."/>
            <person name="Guillou S."/>
            <person name="Cros-Aarteil S."/>
            <person name="Calhoun S."/>
            <person name="Haridas S."/>
            <person name="Kuo A."/>
            <person name="Mondo S."/>
            <person name="Pangilinan J."/>
            <person name="Riley R."/>
            <person name="LaButti K."/>
            <person name="Andreopoulos B."/>
            <person name="Lipzen A."/>
            <person name="Chen C."/>
            <person name="Yanf M."/>
            <person name="Daum C."/>
            <person name="Ng V."/>
            <person name="Clum A."/>
            <person name="Steindorff A."/>
            <person name="Ohm R."/>
            <person name="Martin F."/>
            <person name="Silar P."/>
            <person name="Natvig D."/>
            <person name="Lalanne C."/>
            <person name="Gautier V."/>
            <person name="Ament-velasquez S.L."/>
            <person name="Kruys A."/>
            <person name="Hutchinson M.I."/>
            <person name="Powell A.J."/>
            <person name="Barry K."/>
            <person name="Miller A.N."/>
            <person name="Grigoriev I.V."/>
            <person name="Debuchy R."/>
            <person name="Gladieux P."/>
            <person name="Thoren M.H."/>
            <person name="Johannesson H."/>
        </authorList>
    </citation>
    <scope>NUCLEOTIDE SEQUENCE</scope>
    <source>
        <strain evidence="1">SMH3391-2</strain>
    </source>
</reference>
<comment type="caution">
    <text evidence="1">The sequence shown here is derived from an EMBL/GenBank/DDBJ whole genome shotgun (WGS) entry which is preliminary data.</text>
</comment>
<evidence type="ECO:0000313" key="2">
    <source>
        <dbReference type="Proteomes" id="UP001174934"/>
    </source>
</evidence>
<dbReference type="Proteomes" id="UP001174934">
    <property type="component" value="Unassembled WGS sequence"/>
</dbReference>
<organism evidence="1 2">
    <name type="scientific">Bombardia bombarda</name>
    <dbReference type="NCBI Taxonomy" id="252184"/>
    <lineage>
        <taxon>Eukaryota</taxon>
        <taxon>Fungi</taxon>
        <taxon>Dikarya</taxon>
        <taxon>Ascomycota</taxon>
        <taxon>Pezizomycotina</taxon>
        <taxon>Sordariomycetes</taxon>
        <taxon>Sordariomycetidae</taxon>
        <taxon>Sordariales</taxon>
        <taxon>Lasiosphaeriaceae</taxon>
        <taxon>Bombardia</taxon>
    </lineage>
</organism>